<dbReference type="EMBL" id="BJYM01000006">
    <property type="protein sequence ID" value="GEN87071.1"/>
    <property type="molecule type" value="Genomic_DNA"/>
</dbReference>
<evidence type="ECO:0000313" key="9">
    <source>
        <dbReference type="Proteomes" id="UP000321558"/>
    </source>
</evidence>
<dbReference type="STRING" id="582851.GCA_900162665_00932"/>
<reference evidence="8 9" key="1">
    <citation type="submission" date="2019-07" db="EMBL/GenBank/DDBJ databases">
        <title>Whole genome shotgun sequence of Oceanobacillus sojae NBRC 105379.</title>
        <authorList>
            <person name="Hosoyama A."/>
            <person name="Uohara A."/>
            <person name="Ohji S."/>
            <person name="Ichikawa N."/>
        </authorList>
    </citation>
    <scope>NUCLEOTIDE SEQUENCE [LARGE SCALE GENOMIC DNA]</scope>
    <source>
        <strain evidence="8 9">NBRC 105379</strain>
    </source>
</reference>
<accession>A0A511ZI17</accession>
<evidence type="ECO:0000313" key="8">
    <source>
        <dbReference type="EMBL" id="GEN87071.1"/>
    </source>
</evidence>
<dbReference type="InterPro" id="IPR051351">
    <property type="entry name" value="Ascorbate-PTS_EIIA_comp"/>
</dbReference>
<dbReference type="GO" id="GO:0005737">
    <property type="term" value="C:cytoplasm"/>
    <property type="evidence" value="ECO:0007669"/>
    <property type="project" value="UniProtKB-SubCell"/>
</dbReference>
<evidence type="ECO:0000259" key="7">
    <source>
        <dbReference type="PROSITE" id="PS51094"/>
    </source>
</evidence>
<evidence type="ECO:0000256" key="1">
    <source>
        <dbReference type="ARBA" id="ARBA00004496"/>
    </source>
</evidence>
<sequence length="144" mass="15816">MTLLKEKAVKLDVELDNAVEAIRLSGELLVETGCATEEYTQAMIDGYKRVGPYIVIAPGIAIPHSRPDNGTLQSGFSLIRLKQPIPFGHEKNDPVKLVCAISGVGDNGHIEMLQKIAMVLGDKDKFNKIMHAKDYDELSKIITI</sequence>
<dbReference type="PANTHER" id="PTHR36203">
    <property type="entry name" value="ASCORBATE-SPECIFIC PTS SYSTEM EIIA COMPONENT"/>
    <property type="match status" value="1"/>
</dbReference>
<dbReference type="CDD" id="cd00211">
    <property type="entry name" value="PTS_IIA_fru"/>
    <property type="match status" value="1"/>
</dbReference>
<dbReference type="GO" id="GO:0016301">
    <property type="term" value="F:kinase activity"/>
    <property type="evidence" value="ECO:0007669"/>
    <property type="project" value="UniProtKB-KW"/>
</dbReference>
<protein>
    <submittedName>
        <fullName evidence="8">Transcriptional antiterminator, bglG family protein</fullName>
    </submittedName>
</protein>
<keyword evidence="9" id="KW-1185">Reference proteome</keyword>
<evidence type="ECO:0000256" key="4">
    <source>
        <dbReference type="ARBA" id="ARBA00022679"/>
    </source>
</evidence>
<dbReference type="AlphaFoldDB" id="A0A511ZI17"/>
<organism evidence="8 9">
    <name type="scientific">Oceanobacillus sojae</name>
    <dbReference type="NCBI Taxonomy" id="582851"/>
    <lineage>
        <taxon>Bacteria</taxon>
        <taxon>Bacillati</taxon>
        <taxon>Bacillota</taxon>
        <taxon>Bacilli</taxon>
        <taxon>Bacillales</taxon>
        <taxon>Bacillaceae</taxon>
        <taxon>Oceanobacillus</taxon>
    </lineage>
</organism>
<dbReference type="Pfam" id="PF00359">
    <property type="entry name" value="PTS_EIIA_2"/>
    <property type="match status" value="1"/>
</dbReference>
<dbReference type="InterPro" id="IPR016152">
    <property type="entry name" value="PTrfase/Anion_transptr"/>
</dbReference>
<keyword evidence="3" id="KW-0963">Cytoplasm</keyword>
<comment type="caution">
    <text evidence="8">The sequence shown here is derived from an EMBL/GenBank/DDBJ whole genome shotgun (WGS) entry which is preliminary data.</text>
</comment>
<evidence type="ECO:0000256" key="6">
    <source>
        <dbReference type="ARBA" id="ARBA00022777"/>
    </source>
</evidence>
<keyword evidence="6" id="KW-0418">Kinase</keyword>
<gene>
    <name evidence="8" type="ORF">OSO01_18100</name>
</gene>
<keyword evidence="5" id="KW-0598">Phosphotransferase system</keyword>
<comment type="subcellular location">
    <subcellularLocation>
        <location evidence="1">Cytoplasm</location>
    </subcellularLocation>
</comment>
<dbReference type="InterPro" id="IPR002178">
    <property type="entry name" value="PTS_EIIA_type-2_dom"/>
</dbReference>
<dbReference type="RefSeq" id="WP_147210083.1">
    <property type="nucleotide sequence ID" value="NZ_BJYM01000006.1"/>
</dbReference>
<dbReference type="OrthoDB" id="369398at2"/>
<name>A0A511ZI17_9BACI</name>
<keyword evidence="2" id="KW-0813">Transport</keyword>
<evidence type="ECO:0000256" key="3">
    <source>
        <dbReference type="ARBA" id="ARBA00022490"/>
    </source>
</evidence>
<dbReference type="PANTHER" id="PTHR36203:SF5">
    <property type="entry name" value="PTS SYSTEM, EIIA COMPONENT"/>
    <property type="match status" value="1"/>
</dbReference>
<proteinExistence type="predicted"/>
<dbReference type="Proteomes" id="UP000321558">
    <property type="component" value="Unassembled WGS sequence"/>
</dbReference>
<feature type="domain" description="PTS EIIA type-2" evidence="7">
    <location>
        <begin position="2"/>
        <end position="144"/>
    </location>
</feature>
<evidence type="ECO:0000256" key="2">
    <source>
        <dbReference type="ARBA" id="ARBA00022448"/>
    </source>
</evidence>
<dbReference type="GO" id="GO:0009401">
    <property type="term" value="P:phosphoenolpyruvate-dependent sugar phosphotransferase system"/>
    <property type="evidence" value="ECO:0007669"/>
    <property type="project" value="UniProtKB-KW"/>
</dbReference>
<dbReference type="SUPFAM" id="SSF55804">
    <property type="entry name" value="Phoshotransferase/anion transport protein"/>
    <property type="match status" value="1"/>
</dbReference>
<evidence type="ECO:0000256" key="5">
    <source>
        <dbReference type="ARBA" id="ARBA00022683"/>
    </source>
</evidence>
<dbReference type="Gene3D" id="3.40.930.10">
    <property type="entry name" value="Mannitol-specific EII, Chain A"/>
    <property type="match status" value="1"/>
</dbReference>
<keyword evidence="4" id="KW-0808">Transferase</keyword>
<dbReference type="PROSITE" id="PS51094">
    <property type="entry name" value="PTS_EIIA_TYPE_2"/>
    <property type="match status" value="1"/>
</dbReference>